<feature type="compositionally biased region" description="Polar residues" evidence="2">
    <location>
        <begin position="73"/>
        <end position="95"/>
    </location>
</feature>
<feature type="region of interest" description="Disordered" evidence="2">
    <location>
        <begin position="66"/>
        <end position="109"/>
    </location>
</feature>
<dbReference type="GO" id="GO:0003676">
    <property type="term" value="F:nucleic acid binding"/>
    <property type="evidence" value="ECO:0007669"/>
    <property type="project" value="InterPro"/>
</dbReference>
<evidence type="ECO:0000256" key="1">
    <source>
        <dbReference type="PROSITE-ProRule" id="PRU00047"/>
    </source>
</evidence>
<feature type="region of interest" description="Disordered" evidence="2">
    <location>
        <begin position="215"/>
        <end position="234"/>
    </location>
</feature>
<name>A0AAW1WAY3_RUBAR</name>
<keyword evidence="5" id="KW-1185">Reference proteome</keyword>
<feature type="region of interest" description="Disordered" evidence="2">
    <location>
        <begin position="248"/>
        <end position="267"/>
    </location>
</feature>
<gene>
    <name evidence="4" type="ORF">M0R45_030417</name>
</gene>
<sequence>MAIWVRIARGQFGRLCVEINLKKPLAPYVEGEGISYGVVYEGISMICFNCGCYGHVKASCPCQKFEQPDTVPSEVNPSTPETNVDSGVESNSPNVVDTEGASPILKNDVFPNGTHGPWMLMSYKSKKRESSSGVGTSKLQSKSGSRFSILINEDEEIMPEINDKVNISVPPRPLVTKPPVAKDNEPKIVTIWKQVQKKIQTKNTVEANLQTPRKTTMSLPTSNSKTTNGQPQPLLDITNGKCDMDLGNPKSFPSKPKKVETGGNAPRSLAMPNMKLTFPHSELSPLNGNPSNLRSNFSSSFGHCPPENDSFMYLDCEDSGVTNISTSNVQTYSDLASNSSKQADISTDMIEDLNDAEETLVVDTSSSKEEAMVVS</sequence>
<dbReference type="InterPro" id="IPR001878">
    <property type="entry name" value="Znf_CCHC"/>
</dbReference>
<evidence type="ECO:0000259" key="3">
    <source>
        <dbReference type="PROSITE" id="PS50158"/>
    </source>
</evidence>
<evidence type="ECO:0000256" key="2">
    <source>
        <dbReference type="SAM" id="MobiDB-lite"/>
    </source>
</evidence>
<keyword evidence="1" id="KW-0479">Metal-binding</keyword>
<dbReference type="InterPro" id="IPR040256">
    <property type="entry name" value="At4g02000-like"/>
</dbReference>
<dbReference type="PROSITE" id="PS50158">
    <property type="entry name" value="ZF_CCHC"/>
    <property type="match status" value="1"/>
</dbReference>
<evidence type="ECO:0000313" key="4">
    <source>
        <dbReference type="EMBL" id="KAK9921924.1"/>
    </source>
</evidence>
<organism evidence="4 5">
    <name type="scientific">Rubus argutus</name>
    <name type="common">Southern blackberry</name>
    <dbReference type="NCBI Taxonomy" id="59490"/>
    <lineage>
        <taxon>Eukaryota</taxon>
        <taxon>Viridiplantae</taxon>
        <taxon>Streptophyta</taxon>
        <taxon>Embryophyta</taxon>
        <taxon>Tracheophyta</taxon>
        <taxon>Spermatophyta</taxon>
        <taxon>Magnoliopsida</taxon>
        <taxon>eudicotyledons</taxon>
        <taxon>Gunneridae</taxon>
        <taxon>Pentapetalae</taxon>
        <taxon>rosids</taxon>
        <taxon>fabids</taxon>
        <taxon>Rosales</taxon>
        <taxon>Rosaceae</taxon>
        <taxon>Rosoideae</taxon>
        <taxon>Rosoideae incertae sedis</taxon>
        <taxon>Rubus</taxon>
    </lineage>
</organism>
<feature type="compositionally biased region" description="Polar residues" evidence="2">
    <location>
        <begin position="215"/>
        <end position="231"/>
    </location>
</feature>
<dbReference type="Proteomes" id="UP001457282">
    <property type="component" value="Unassembled WGS sequence"/>
</dbReference>
<protein>
    <recommendedName>
        <fullName evidence="3">CCHC-type domain-containing protein</fullName>
    </recommendedName>
</protein>
<evidence type="ECO:0000313" key="5">
    <source>
        <dbReference type="Proteomes" id="UP001457282"/>
    </source>
</evidence>
<keyword evidence="1" id="KW-0862">Zinc</keyword>
<comment type="caution">
    <text evidence="4">The sequence shown here is derived from an EMBL/GenBank/DDBJ whole genome shotgun (WGS) entry which is preliminary data.</text>
</comment>
<proteinExistence type="predicted"/>
<dbReference type="GO" id="GO:0008270">
    <property type="term" value="F:zinc ion binding"/>
    <property type="evidence" value="ECO:0007669"/>
    <property type="project" value="UniProtKB-KW"/>
</dbReference>
<dbReference type="PANTHER" id="PTHR31286:SF99">
    <property type="entry name" value="DUF4283 DOMAIN-CONTAINING PROTEIN"/>
    <property type="match status" value="1"/>
</dbReference>
<accession>A0AAW1WAY3</accession>
<dbReference type="PANTHER" id="PTHR31286">
    <property type="entry name" value="GLYCINE-RICH CELL WALL STRUCTURAL PROTEIN 1.8-LIKE"/>
    <property type="match status" value="1"/>
</dbReference>
<dbReference type="EMBL" id="JBEDUW010000006">
    <property type="protein sequence ID" value="KAK9921924.1"/>
    <property type="molecule type" value="Genomic_DNA"/>
</dbReference>
<reference evidence="4 5" key="1">
    <citation type="journal article" date="2023" name="G3 (Bethesda)">
        <title>A chromosome-length genome assembly and annotation of blackberry (Rubus argutus, cv. 'Hillquist').</title>
        <authorList>
            <person name="Bruna T."/>
            <person name="Aryal R."/>
            <person name="Dudchenko O."/>
            <person name="Sargent D.J."/>
            <person name="Mead D."/>
            <person name="Buti M."/>
            <person name="Cavallini A."/>
            <person name="Hytonen T."/>
            <person name="Andres J."/>
            <person name="Pham M."/>
            <person name="Weisz D."/>
            <person name="Mascagni F."/>
            <person name="Usai G."/>
            <person name="Natali L."/>
            <person name="Bassil N."/>
            <person name="Fernandez G.E."/>
            <person name="Lomsadze A."/>
            <person name="Armour M."/>
            <person name="Olukolu B."/>
            <person name="Poorten T."/>
            <person name="Britton C."/>
            <person name="Davik J."/>
            <person name="Ashrafi H."/>
            <person name="Aiden E.L."/>
            <person name="Borodovsky M."/>
            <person name="Worthington M."/>
        </authorList>
    </citation>
    <scope>NUCLEOTIDE SEQUENCE [LARGE SCALE GENOMIC DNA]</scope>
    <source>
        <strain evidence="4">PI 553951</strain>
    </source>
</reference>
<feature type="domain" description="CCHC-type" evidence="3">
    <location>
        <begin position="47"/>
        <end position="61"/>
    </location>
</feature>
<dbReference type="AlphaFoldDB" id="A0AAW1WAY3"/>
<keyword evidence="1" id="KW-0863">Zinc-finger</keyword>